<reference evidence="2 4" key="1">
    <citation type="journal article" date="2023" name="Mol. Ecol. Resour.">
        <title>Chromosome-level genome assembly of a triploid poplar Populus alba 'Berolinensis'.</title>
        <authorList>
            <person name="Chen S."/>
            <person name="Yu Y."/>
            <person name="Wang X."/>
            <person name="Wang S."/>
            <person name="Zhang T."/>
            <person name="Zhou Y."/>
            <person name="He R."/>
            <person name="Meng N."/>
            <person name="Wang Y."/>
            <person name="Liu W."/>
            <person name="Liu Z."/>
            <person name="Liu J."/>
            <person name="Guo Q."/>
            <person name="Huang H."/>
            <person name="Sederoff R.R."/>
            <person name="Wang G."/>
            <person name="Qu G."/>
            <person name="Chen S."/>
        </authorList>
    </citation>
    <scope>NUCLEOTIDE SEQUENCE [LARGE SCALE GENOMIC DNA]</scope>
    <source>
        <strain evidence="2">SC-2020</strain>
    </source>
</reference>
<feature type="signal peptide" evidence="1">
    <location>
        <begin position="1"/>
        <end position="19"/>
    </location>
</feature>
<accession>A0AAD6R285</accession>
<evidence type="ECO:0000256" key="1">
    <source>
        <dbReference type="SAM" id="SignalP"/>
    </source>
</evidence>
<sequence>MFLYIFMNVLILTLYTGSACVKSGAASHDIDEMSTNRTVLLGLKENQWETVGWAPRRNGVPDNTNLRGWCQRAEPWKVELDQKTAKHSTHGCGTQLPLQARNSFQIVLLSATT</sequence>
<dbReference type="AlphaFoldDB" id="A0AAD6R285"/>
<gene>
    <name evidence="2" type="ORF">NC653_010916</name>
    <name evidence="3" type="ORF">NC653_010923</name>
</gene>
<name>A0AAD6R285_9ROSI</name>
<proteinExistence type="predicted"/>
<dbReference type="EMBL" id="JAQIZT010000004">
    <property type="protein sequence ID" value="KAJ7000289.1"/>
    <property type="molecule type" value="Genomic_DNA"/>
</dbReference>
<keyword evidence="4" id="KW-1185">Reference proteome</keyword>
<dbReference type="Proteomes" id="UP001164929">
    <property type="component" value="Chromosome 4"/>
</dbReference>
<feature type="chain" id="PRO_5042441641" description="Secreted protein" evidence="1">
    <location>
        <begin position="20"/>
        <end position="113"/>
    </location>
</feature>
<evidence type="ECO:0000313" key="2">
    <source>
        <dbReference type="EMBL" id="KAJ7000282.1"/>
    </source>
</evidence>
<comment type="caution">
    <text evidence="2">The sequence shown here is derived from an EMBL/GenBank/DDBJ whole genome shotgun (WGS) entry which is preliminary data.</text>
</comment>
<organism evidence="2 4">
    <name type="scientific">Populus alba x Populus x berolinensis</name>
    <dbReference type="NCBI Taxonomy" id="444605"/>
    <lineage>
        <taxon>Eukaryota</taxon>
        <taxon>Viridiplantae</taxon>
        <taxon>Streptophyta</taxon>
        <taxon>Embryophyta</taxon>
        <taxon>Tracheophyta</taxon>
        <taxon>Spermatophyta</taxon>
        <taxon>Magnoliopsida</taxon>
        <taxon>eudicotyledons</taxon>
        <taxon>Gunneridae</taxon>
        <taxon>Pentapetalae</taxon>
        <taxon>rosids</taxon>
        <taxon>fabids</taxon>
        <taxon>Malpighiales</taxon>
        <taxon>Salicaceae</taxon>
        <taxon>Saliceae</taxon>
        <taxon>Populus</taxon>
    </lineage>
</organism>
<keyword evidence="1" id="KW-0732">Signal</keyword>
<dbReference type="EMBL" id="JAQIZT010000004">
    <property type="protein sequence ID" value="KAJ7000282.1"/>
    <property type="molecule type" value="Genomic_DNA"/>
</dbReference>
<evidence type="ECO:0000313" key="4">
    <source>
        <dbReference type="Proteomes" id="UP001164929"/>
    </source>
</evidence>
<protein>
    <recommendedName>
        <fullName evidence="5">Secreted protein</fullName>
    </recommendedName>
</protein>
<evidence type="ECO:0008006" key="5">
    <source>
        <dbReference type="Google" id="ProtNLM"/>
    </source>
</evidence>
<evidence type="ECO:0000313" key="3">
    <source>
        <dbReference type="EMBL" id="KAJ7000289.1"/>
    </source>
</evidence>